<comment type="similarity">
    <text evidence="2">Belongs to the amino acid/polyamine transporter 2 family.</text>
</comment>
<feature type="transmembrane region" description="Helical" evidence="10">
    <location>
        <begin position="308"/>
        <end position="330"/>
    </location>
</feature>
<evidence type="ECO:0000256" key="7">
    <source>
        <dbReference type="ARBA" id="ARBA00022989"/>
    </source>
</evidence>
<evidence type="ECO:0000256" key="9">
    <source>
        <dbReference type="SAM" id="MobiDB-lite"/>
    </source>
</evidence>
<evidence type="ECO:0000313" key="12">
    <source>
        <dbReference type="EMBL" id="TFY62139.1"/>
    </source>
</evidence>
<feature type="region of interest" description="Disordered" evidence="9">
    <location>
        <begin position="1"/>
        <end position="50"/>
    </location>
</feature>
<comment type="caution">
    <text evidence="12">The sequence shown here is derived from an EMBL/GenBank/DDBJ whole genome shotgun (WGS) entry which is preliminary data.</text>
</comment>
<feature type="transmembrane region" description="Helical" evidence="10">
    <location>
        <begin position="400"/>
        <end position="422"/>
    </location>
</feature>
<feature type="transmembrane region" description="Helical" evidence="10">
    <location>
        <begin position="377"/>
        <end position="394"/>
    </location>
</feature>
<dbReference type="Proteomes" id="UP000298390">
    <property type="component" value="Unassembled WGS sequence"/>
</dbReference>
<dbReference type="AlphaFoldDB" id="A0A4Y9YMD3"/>
<feature type="transmembrane region" description="Helical" evidence="10">
    <location>
        <begin position="434"/>
        <end position="454"/>
    </location>
</feature>
<accession>A0A4Y9YMD3</accession>
<sequence>MAQTYGATPAIVAEEREPGLQPSQSDESDALLGAEASARRPKRDGHGTLTSSVGNLANTIIGSGMLTFPLAMASAGIIPGIITCIFSGSVAAFGLYLLTLCATKAPHRRASFFAVAELTFPRAAVFFDAAIAVKCFGVSISYLIIVKSLMPNVVAAMYHDLSHHDPPAWAQSGRVWITILMGILFPLSFMRKIDSLRHTSYIALFSVAYLVVVVISCYFFPLEGTQAPGEIHLIHFTPNFVSTFPVQVFAYTCAQNIFPIFNEISSNTQPRMNIVIGSSIGSAALIYEIIAIFGYLTFGSKVGANIIAMYPSTSLFIAIGQLAIAILVMFSYPLQVHPCRNCLDKVFHMGHLVKTPEGEEVEDEHGGSPDMSHLKHILLTIAIVACGFSIAFFVDDLQMVLSFVGSTGSTTISFILPGLFYWKLSHTDPTASKTLSRAALALAVYGMCVFVFWLRNSTPVSEDPRIHFIDTIFTNIVTDCPSLPRINGDRNNELKCGHNVQRKRARDSQQAHDGLEWIDPIFLAGCDSSVLATPRLPRHACIDKLPKLRRSSVVWKQHRAIYGTRPADH</sequence>
<evidence type="ECO:0000256" key="1">
    <source>
        <dbReference type="ARBA" id="ARBA00004128"/>
    </source>
</evidence>
<evidence type="ECO:0000256" key="4">
    <source>
        <dbReference type="ARBA" id="ARBA00022554"/>
    </source>
</evidence>
<dbReference type="PANTHER" id="PTHR22950:SF678">
    <property type="entry name" value="VACUOLAR AMINO ACID TRANSPORTER 5-RELATED"/>
    <property type="match status" value="1"/>
</dbReference>
<dbReference type="PANTHER" id="PTHR22950">
    <property type="entry name" value="AMINO ACID TRANSPORTER"/>
    <property type="match status" value="1"/>
</dbReference>
<evidence type="ECO:0000256" key="2">
    <source>
        <dbReference type="ARBA" id="ARBA00008066"/>
    </source>
</evidence>
<protein>
    <recommendedName>
        <fullName evidence="11">Amino acid transporter transmembrane domain-containing protein</fullName>
    </recommendedName>
</protein>
<evidence type="ECO:0000256" key="10">
    <source>
        <dbReference type="SAM" id="Phobius"/>
    </source>
</evidence>
<evidence type="ECO:0000256" key="5">
    <source>
        <dbReference type="ARBA" id="ARBA00022692"/>
    </source>
</evidence>
<dbReference type="GO" id="GO:0005290">
    <property type="term" value="F:L-histidine transmembrane transporter activity"/>
    <property type="evidence" value="ECO:0007669"/>
    <property type="project" value="TreeGrafter"/>
</dbReference>
<feature type="transmembrane region" description="Helical" evidence="10">
    <location>
        <begin position="201"/>
        <end position="221"/>
    </location>
</feature>
<dbReference type="GO" id="GO:0005313">
    <property type="term" value="F:L-glutamate transmembrane transporter activity"/>
    <property type="evidence" value="ECO:0007669"/>
    <property type="project" value="TreeGrafter"/>
</dbReference>
<keyword evidence="5 10" id="KW-0812">Transmembrane</keyword>
<evidence type="ECO:0000313" key="13">
    <source>
        <dbReference type="Proteomes" id="UP000298390"/>
    </source>
</evidence>
<evidence type="ECO:0000259" key="11">
    <source>
        <dbReference type="Pfam" id="PF01490"/>
    </source>
</evidence>
<feature type="transmembrane region" description="Helical" evidence="10">
    <location>
        <begin position="49"/>
        <end position="71"/>
    </location>
</feature>
<dbReference type="GO" id="GO:0000329">
    <property type="term" value="C:fungal-type vacuole membrane"/>
    <property type="evidence" value="ECO:0007669"/>
    <property type="project" value="TreeGrafter"/>
</dbReference>
<dbReference type="STRING" id="34475.A0A4Y9YMD3"/>
<gene>
    <name evidence="12" type="ORF">EVJ58_g4060</name>
</gene>
<keyword evidence="3" id="KW-0813">Transport</keyword>
<dbReference type="GO" id="GO:0015189">
    <property type="term" value="F:L-lysine transmembrane transporter activity"/>
    <property type="evidence" value="ECO:0007669"/>
    <property type="project" value="TreeGrafter"/>
</dbReference>
<keyword evidence="8 10" id="KW-0472">Membrane</keyword>
<dbReference type="GO" id="GO:0015194">
    <property type="term" value="F:L-serine transmembrane transporter activity"/>
    <property type="evidence" value="ECO:0007669"/>
    <property type="project" value="TreeGrafter"/>
</dbReference>
<feature type="transmembrane region" description="Helical" evidence="10">
    <location>
        <begin position="77"/>
        <end position="102"/>
    </location>
</feature>
<dbReference type="Pfam" id="PF01490">
    <property type="entry name" value="Aa_trans"/>
    <property type="match status" value="1"/>
</dbReference>
<name>A0A4Y9YMD3_9APHY</name>
<keyword evidence="6" id="KW-0029">Amino-acid transport</keyword>
<evidence type="ECO:0000256" key="8">
    <source>
        <dbReference type="ARBA" id="ARBA00023136"/>
    </source>
</evidence>
<feature type="domain" description="Amino acid transporter transmembrane" evidence="11">
    <location>
        <begin position="47"/>
        <end position="450"/>
    </location>
</feature>
<evidence type="ECO:0000256" key="3">
    <source>
        <dbReference type="ARBA" id="ARBA00022448"/>
    </source>
</evidence>
<organism evidence="12 13">
    <name type="scientific">Rhodofomes roseus</name>
    <dbReference type="NCBI Taxonomy" id="34475"/>
    <lineage>
        <taxon>Eukaryota</taxon>
        <taxon>Fungi</taxon>
        <taxon>Dikarya</taxon>
        <taxon>Basidiomycota</taxon>
        <taxon>Agaricomycotina</taxon>
        <taxon>Agaricomycetes</taxon>
        <taxon>Polyporales</taxon>
        <taxon>Rhodofomes</taxon>
    </lineage>
</organism>
<keyword evidence="4" id="KW-0926">Vacuole</keyword>
<dbReference type="GO" id="GO:0061459">
    <property type="term" value="F:L-arginine transmembrane transporter activity"/>
    <property type="evidence" value="ECO:0007669"/>
    <property type="project" value="TreeGrafter"/>
</dbReference>
<reference evidence="12 13" key="1">
    <citation type="submission" date="2019-01" db="EMBL/GenBank/DDBJ databases">
        <title>Genome sequencing of the rare red list fungi Fomitopsis rosea.</title>
        <authorList>
            <person name="Buettner E."/>
            <person name="Kellner H."/>
        </authorList>
    </citation>
    <scope>NUCLEOTIDE SEQUENCE [LARGE SCALE GENOMIC DNA]</scope>
    <source>
        <strain evidence="12 13">DSM 105464</strain>
    </source>
</reference>
<keyword evidence="7 10" id="KW-1133">Transmembrane helix</keyword>
<dbReference type="GO" id="GO:0005302">
    <property type="term" value="F:L-tyrosine transmembrane transporter activity"/>
    <property type="evidence" value="ECO:0007669"/>
    <property type="project" value="TreeGrafter"/>
</dbReference>
<dbReference type="EMBL" id="SEKV01000179">
    <property type="protein sequence ID" value="TFY62139.1"/>
    <property type="molecule type" value="Genomic_DNA"/>
</dbReference>
<feature type="transmembrane region" description="Helical" evidence="10">
    <location>
        <begin position="123"/>
        <end position="145"/>
    </location>
</feature>
<proteinExistence type="inferred from homology"/>
<feature type="transmembrane region" description="Helical" evidence="10">
    <location>
        <begin position="274"/>
        <end position="296"/>
    </location>
</feature>
<dbReference type="InterPro" id="IPR013057">
    <property type="entry name" value="AA_transpt_TM"/>
</dbReference>
<comment type="subcellular location">
    <subcellularLocation>
        <location evidence="1">Vacuole membrane</location>
        <topology evidence="1">Multi-pass membrane protein</topology>
    </subcellularLocation>
</comment>
<feature type="transmembrane region" description="Helical" evidence="10">
    <location>
        <begin position="168"/>
        <end position="189"/>
    </location>
</feature>
<evidence type="ECO:0000256" key="6">
    <source>
        <dbReference type="ARBA" id="ARBA00022970"/>
    </source>
</evidence>